<gene>
    <name evidence="2" type="ORF">CYNAS_LOCUS13654</name>
</gene>
<comment type="caution">
    <text evidence="2">The sequence shown here is derived from an EMBL/GenBank/DDBJ whole genome shotgun (WGS) entry which is preliminary data.</text>
</comment>
<keyword evidence="3" id="KW-1185">Reference proteome</keyword>
<feature type="compositionally biased region" description="Pro residues" evidence="1">
    <location>
        <begin position="218"/>
        <end position="229"/>
    </location>
</feature>
<dbReference type="AlphaFoldDB" id="A0AA36M7Y8"/>
<organism evidence="2 3">
    <name type="scientific">Cylicocyclus nassatus</name>
    <name type="common">Nematode worm</name>
    <dbReference type="NCBI Taxonomy" id="53992"/>
    <lineage>
        <taxon>Eukaryota</taxon>
        <taxon>Metazoa</taxon>
        <taxon>Ecdysozoa</taxon>
        <taxon>Nematoda</taxon>
        <taxon>Chromadorea</taxon>
        <taxon>Rhabditida</taxon>
        <taxon>Rhabditina</taxon>
        <taxon>Rhabditomorpha</taxon>
        <taxon>Strongyloidea</taxon>
        <taxon>Strongylidae</taxon>
        <taxon>Cylicocyclus</taxon>
    </lineage>
</organism>
<feature type="region of interest" description="Disordered" evidence="1">
    <location>
        <begin position="1"/>
        <end position="23"/>
    </location>
</feature>
<name>A0AA36M7Y8_CYLNA</name>
<evidence type="ECO:0000313" key="2">
    <source>
        <dbReference type="EMBL" id="CAJ0601671.1"/>
    </source>
</evidence>
<accession>A0AA36M7Y8</accession>
<feature type="compositionally biased region" description="Low complexity" evidence="1">
    <location>
        <begin position="204"/>
        <end position="217"/>
    </location>
</feature>
<dbReference type="Proteomes" id="UP001176961">
    <property type="component" value="Unassembled WGS sequence"/>
</dbReference>
<feature type="region of interest" description="Disordered" evidence="1">
    <location>
        <begin position="291"/>
        <end position="339"/>
    </location>
</feature>
<dbReference type="EMBL" id="CATQJL010000305">
    <property type="protein sequence ID" value="CAJ0601671.1"/>
    <property type="molecule type" value="Genomic_DNA"/>
</dbReference>
<reference evidence="2" key="1">
    <citation type="submission" date="2023-07" db="EMBL/GenBank/DDBJ databases">
        <authorList>
            <consortium name="CYATHOMIX"/>
        </authorList>
    </citation>
    <scope>NUCLEOTIDE SEQUENCE</scope>
    <source>
        <strain evidence="2">N/A</strain>
    </source>
</reference>
<feature type="compositionally biased region" description="Low complexity" evidence="1">
    <location>
        <begin position="305"/>
        <end position="326"/>
    </location>
</feature>
<feature type="compositionally biased region" description="Basic and acidic residues" evidence="1">
    <location>
        <begin position="141"/>
        <end position="156"/>
    </location>
</feature>
<protein>
    <submittedName>
        <fullName evidence="2">Uncharacterized protein</fullName>
    </submittedName>
</protein>
<proteinExistence type="predicted"/>
<evidence type="ECO:0000313" key="3">
    <source>
        <dbReference type="Proteomes" id="UP001176961"/>
    </source>
</evidence>
<evidence type="ECO:0000256" key="1">
    <source>
        <dbReference type="SAM" id="MobiDB-lite"/>
    </source>
</evidence>
<feature type="compositionally biased region" description="Basic and acidic residues" evidence="1">
    <location>
        <begin position="64"/>
        <end position="87"/>
    </location>
</feature>
<sequence length="436" mass="47740">MTVSPFSSKSHSLNCNGTGSNEKLMSRGLKSAVYAPETIQLQSYKMKKKTFPTMTKIPEEETETEGKTEMARIPEPKPRQSIRELKGKSKLPRQFPTIGMSSGDASKKGKDEVIRDCKCTKTQQPRKLVETAIKATVTKPQCERGSYRGPKPEIPPKPRFCTKALPETTEKKSIIFPPKQKLPVKKAGLPPPGTSTGQHLSAFSPPKRSLPSIRISSPPEPIVEPPTPEEPAIRVYRPSPGSPRPPSEVSSLSDFSDEEPELVTLAAMQPSLEVKPLGDLFPTKCAEVKRPITLKRVSLPPPEPLTEAPVPYQSSGKEPPKSCGKPSPKPKVPEKWKEKRIVTSASATTILLLPPPEPAVPAPSGKPTDVQVIPAEPTAPKKKRSRHSAHCIYNKRGGRNYWAAKLRKSARKSPIVVVHVCYCSPTSLNRCCGCNK</sequence>
<feature type="region of interest" description="Disordered" evidence="1">
    <location>
        <begin position="140"/>
        <end position="262"/>
    </location>
</feature>
<feature type="region of interest" description="Disordered" evidence="1">
    <location>
        <begin position="52"/>
        <end position="112"/>
    </location>
</feature>